<comment type="pathway">
    <text evidence="6">Phospholipid metabolism.</text>
</comment>
<name>A0A8W8K2J1_MAGGI</name>
<evidence type="ECO:0000256" key="5">
    <source>
        <dbReference type="ARBA" id="ARBA00023098"/>
    </source>
</evidence>
<dbReference type="GO" id="GO:0071617">
    <property type="term" value="F:lysophospholipid acyltransferase activity"/>
    <property type="evidence" value="ECO:0007669"/>
    <property type="project" value="TreeGrafter"/>
</dbReference>
<dbReference type="PANTHER" id="PTHR13906:SF14">
    <property type="entry name" value="LYSOPHOSPHOLIPID ACYLTRANSFERASE 5"/>
    <property type="match status" value="1"/>
</dbReference>
<evidence type="ECO:0000256" key="7">
    <source>
        <dbReference type="SAM" id="Phobius"/>
    </source>
</evidence>
<organism evidence="8 9">
    <name type="scientific">Magallana gigas</name>
    <name type="common">Pacific oyster</name>
    <name type="synonym">Crassostrea gigas</name>
    <dbReference type="NCBI Taxonomy" id="29159"/>
    <lineage>
        <taxon>Eukaryota</taxon>
        <taxon>Metazoa</taxon>
        <taxon>Spiralia</taxon>
        <taxon>Lophotrochozoa</taxon>
        <taxon>Mollusca</taxon>
        <taxon>Bivalvia</taxon>
        <taxon>Autobranchia</taxon>
        <taxon>Pteriomorphia</taxon>
        <taxon>Ostreida</taxon>
        <taxon>Ostreoidea</taxon>
        <taxon>Ostreidae</taxon>
        <taxon>Magallana</taxon>
    </lineage>
</organism>
<dbReference type="GO" id="GO:0005783">
    <property type="term" value="C:endoplasmic reticulum"/>
    <property type="evidence" value="ECO:0007669"/>
    <property type="project" value="UniProtKB-SubCell"/>
</dbReference>
<sequence length="198" mass="22506">MSGVLDALASQIGASVEATIFLLSLFIGYPLGFFHRAFIHGKDENIHHVFFTATGLAVYYFNFGLNFIHPIANILVIYVLLRVAGGSKFSVVFSFIFNSLYLLYSYVESVKLEGYSITWSTPQCVLTLRLTALVLDYYDGKKSQDKLSKDQKENFITDIPSLLAIFGQCFYVRNASWTTVWYKEVFGFHQRRVQCNNG</sequence>
<comment type="similarity">
    <text evidence="3">Belongs to the membrane-bound acyltransferase family.</text>
</comment>
<keyword evidence="7" id="KW-1133">Transmembrane helix</keyword>
<protein>
    <recommendedName>
        <fullName evidence="10">Lysophospholipid acyltransferase 5</fullName>
    </recommendedName>
</protein>
<dbReference type="GO" id="GO:0006656">
    <property type="term" value="P:phosphatidylcholine biosynthetic process"/>
    <property type="evidence" value="ECO:0007669"/>
    <property type="project" value="TreeGrafter"/>
</dbReference>
<evidence type="ECO:0000256" key="1">
    <source>
        <dbReference type="ARBA" id="ARBA00004240"/>
    </source>
</evidence>
<evidence type="ECO:0000256" key="6">
    <source>
        <dbReference type="ARBA" id="ARBA00025707"/>
    </source>
</evidence>
<reference evidence="8" key="1">
    <citation type="submission" date="2022-08" db="UniProtKB">
        <authorList>
            <consortium name="EnsemblMetazoa"/>
        </authorList>
    </citation>
    <scope>IDENTIFICATION</scope>
    <source>
        <strain evidence="8">05x7-T-G4-1.051#20</strain>
    </source>
</reference>
<dbReference type="EnsemblMetazoa" id="G21648.1">
    <property type="protein sequence ID" value="G21648.1:cds"/>
    <property type="gene ID" value="G21648"/>
</dbReference>
<dbReference type="AlphaFoldDB" id="A0A8W8K2J1"/>
<proteinExistence type="inferred from homology"/>
<dbReference type="GO" id="GO:0016020">
    <property type="term" value="C:membrane"/>
    <property type="evidence" value="ECO:0007669"/>
    <property type="project" value="TreeGrafter"/>
</dbReference>
<comment type="pathway">
    <text evidence="2">Lipid metabolism; phospholipid metabolism.</text>
</comment>
<feature type="transmembrane region" description="Helical" evidence="7">
    <location>
        <begin position="12"/>
        <end position="33"/>
    </location>
</feature>
<evidence type="ECO:0000256" key="2">
    <source>
        <dbReference type="ARBA" id="ARBA00005074"/>
    </source>
</evidence>
<dbReference type="GO" id="GO:0030258">
    <property type="term" value="P:lipid modification"/>
    <property type="evidence" value="ECO:0007669"/>
    <property type="project" value="TreeGrafter"/>
</dbReference>
<keyword evidence="7" id="KW-0472">Membrane</keyword>
<keyword evidence="4" id="KW-0256">Endoplasmic reticulum</keyword>
<dbReference type="Proteomes" id="UP000005408">
    <property type="component" value="Unassembled WGS sequence"/>
</dbReference>
<keyword evidence="7" id="KW-0812">Transmembrane</keyword>
<keyword evidence="9" id="KW-1185">Reference proteome</keyword>
<accession>A0A8W8K2J1</accession>
<evidence type="ECO:0000256" key="3">
    <source>
        <dbReference type="ARBA" id="ARBA00010323"/>
    </source>
</evidence>
<comment type="subcellular location">
    <subcellularLocation>
        <location evidence="1">Endoplasmic reticulum</location>
    </subcellularLocation>
</comment>
<evidence type="ECO:0008006" key="10">
    <source>
        <dbReference type="Google" id="ProtNLM"/>
    </source>
</evidence>
<evidence type="ECO:0000313" key="9">
    <source>
        <dbReference type="Proteomes" id="UP000005408"/>
    </source>
</evidence>
<dbReference type="InterPro" id="IPR049941">
    <property type="entry name" value="LPLAT_7/PORCN-like"/>
</dbReference>
<dbReference type="PANTHER" id="PTHR13906">
    <property type="entry name" value="PORCUPINE"/>
    <property type="match status" value="1"/>
</dbReference>
<keyword evidence="5" id="KW-0443">Lipid metabolism</keyword>
<evidence type="ECO:0000313" key="8">
    <source>
        <dbReference type="EnsemblMetazoa" id="G21648.1:cds"/>
    </source>
</evidence>
<evidence type="ECO:0000256" key="4">
    <source>
        <dbReference type="ARBA" id="ARBA00022824"/>
    </source>
</evidence>
<dbReference type="GO" id="GO:0047184">
    <property type="term" value="F:1-acylglycerophosphocholine O-acyltransferase activity"/>
    <property type="evidence" value="ECO:0007669"/>
    <property type="project" value="TreeGrafter"/>
</dbReference>
<feature type="transmembrane region" description="Helical" evidence="7">
    <location>
        <begin position="45"/>
        <end position="61"/>
    </location>
</feature>